<feature type="transmembrane region" description="Helical" evidence="6">
    <location>
        <begin position="141"/>
        <end position="164"/>
    </location>
</feature>
<dbReference type="PANTHER" id="PTHR23291">
    <property type="entry name" value="BAX INHIBITOR-RELATED"/>
    <property type="match status" value="1"/>
</dbReference>
<dbReference type="InterPro" id="IPR006214">
    <property type="entry name" value="Bax_inhibitor_1-related"/>
</dbReference>
<feature type="transmembrane region" description="Helical" evidence="6">
    <location>
        <begin position="341"/>
        <end position="359"/>
    </location>
</feature>
<evidence type="ECO:0000313" key="8">
    <source>
        <dbReference type="Proteomes" id="UP000001058"/>
    </source>
</evidence>
<accession>D8UFP1</accession>
<dbReference type="eggNOG" id="KOG2322">
    <property type="taxonomic scope" value="Eukaryota"/>
</dbReference>
<name>D8UFP1_VOLCA</name>
<proteinExistence type="predicted"/>
<gene>
    <name evidence="7" type="ORF">VOLCADRAFT_98563</name>
</gene>
<evidence type="ECO:0000256" key="1">
    <source>
        <dbReference type="ARBA" id="ARBA00004141"/>
    </source>
</evidence>
<evidence type="ECO:0000256" key="6">
    <source>
        <dbReference type="SAM" id="Phobius"/>
    </source>
</evidence>
<dbReference type="PANTHER" id="PTHR23291:SF50">
    <property type="entry name" value="PROTEIN LIFEGUARD 4"/>
    <property type="match status" value="1"/>
</dbReference>
<sequence length="385" mass="39873">MALFHELQAAEPPSPDAATTEAGASRSTRATRGSAGPPAAPQFACVGPAPQAAALAQAPSQQSSQMFFSSRGYGLYGLYEHNGMQEQLITGYYTPMPALSPRSYRDSPLQLPNPHTSTAWQRINTATGTHVQLRNLFLRNVFALLALSLGAAAGGGLAVLVAPPEVSRRMLLNQPWVLHLTLVLALGTLLLMALSERLRRPHPRSLLAFAVFSAGQVLVVATATAALGTCIVVQAVALAALALACVAACAQLLGRMADLTAGSGIAWCCAGVVLGWAGGAALEAVVAGSASGSGLRRCSWVGHAAGGAAAAAAAFSMYAVVDVLMLLYGRHAYAVHSDEHVFAALGVYLDPLNLALFGLHRLQLFLMRRGRGPGDGSDSEVGLTD</sequence>
<organism evidence="8">
    <name type="scientific">Volvox carteri f. nagariensis</name>
    <dbReference type="NCBI Taxonomy" id="3068"/>
    <lineage>
        <taxon>Eukaryota</taxon>
        <taxon>Viridiplantae</taxon>
        <taxon>Chlorophyta</taxon>
        <taxon>core chlorophytes</taxon>
        <taxon>Chlorophyceae</taxon>
        <taxon>CS clade</taxon>
        <taxon>Chlamydomonadales</taxon>
        <taxon>Volvocaceae</taxon>
        <taxon>Volvox</taxon>
    </lineage>
</organism>
<keyword evidence="8" id="KW-1185">Reference proteome</keyword>
<dbReference type="GeneID" id="9626890"/>
<dbReference type="KEGG" id="vcn:VOLCADRAFT_98563"/>
<evidence type="ECO:0000256" key="3">
    <source>
        <dbReference type="ARBA" id="ARBA00022989"/>
    </source>
</evidence>
<feature type="region of interest" description="Disordered" evidence="5">
    <location>
        <begin position="1"/>
        <end position="43"/>
    </location>
</feature>
<keyword evidence="2 6" id="KW-0812">Transmembrane</keyword>
<dbReference type="EMBL" id="GL378394">
    <property type="protein sequence ID" value="EFJ41535.1"/>
    <property type="molecule type" value="Genomic_DNA"/>
</dbReference>
<evidence type="ECO:0000313" key="7">
    <source>
        <dbReference type="EMBL" id="EFJ41535.1"/>
    </source>
</evidence>
<dbReference type="AlphaFoldDB" id="D8UFP1"/>
<dbReference type="RefSeq" id="XP_002957480.1">
    <property type="nucleotide sequence ID" value="XM_002957434.1"/>
</dbReference>
<evidence type="ECO:0000256" key="2">
    <source>
        <dbReference type="ARBA" id="ARBA00022692"/>
    </source>
</evidence>
<comment type="subcellular location">
    <subcellularLocation>
        <location evidence="1">Membrane</location>
        <topology evidence="1">Multi-pass membrane protein</topology>
    </subcellularLocation>
</comment>
<evidence type="ECO:0000256" key="5">
    <source>
        <dbReference type="SAM" id="MobiDB-lite"/>
    </source>
</evidence>
<dbReference type="GO" id="GO:0016020">
    <property type="term" value="C:membrane"/>
    <property type="evidence" value="ECO:0007669"/>
    <property type="project" value="UniProtKB-SubCell"/>
</dbReference>
<keyword evidence="4 6" id="KW-0472">Membrane</keyword>
<protein>
    <submittedName>
        <fullName evidence="7">Uncharacterized protein</fullName>
    </submittedName>
</protein>
<feature type="transmembrane region" description="Helical" evidence="6">
    <location>
        <begin position="265"/>
        <end position="287"/>
    </location>
</feature>
<feature type="transmembrane region" description="Helical" evidence="6">
    <location>
        <begin position="176"/>
        <end position="194"/>
    </location>
</feature>
<feature type="transmembrane region" description="Helical" evidence="6">
    <location>
        <begin position="231"/>
        <end position="253"/>
    </location>
</feature>
<dbReference type="Proteomes" id="UP000001058">
    <property type="component" value="Unassembled WGS sequence"/>
</dbReference>
<keyword evidence="3 6" id="KW-1133">Transmembrane helix</keyword>
<feature type="transmembrane region" description="Helical" evidence="6">
    <location>
        <begin position="206"/>
        <end position="225"/>
    </location>
</feature>
<reference evidence="7 8" key="1">
    <citation type="journal article" date="2010" name="Science">
        <title>Genomic analysis of organismal complexity in the multicellular green alga Volvox carteri.</title>
        <authorList>
            <person name="Prochnik S.E."/>
            <person name="Umen J."/>
            <person name="Nedelcu A.M."/>
            <person name="Hallmann A."/>
            <person name="Miller S.M."/>
            <person name="Nishii I."/>
            <person name="Ferris P."/>
            <person name="Kuo A."/>
            <person name="Mitros T."/>
            <person name="Fritz-Laylin L.K."/>
            <person name="Hellsten U."/>
            <person name="Chapman J."/>
            <person name="Simakov O."/>
            <person name="Rensing S.A."/>
            <person name="Terry A."/>
            <person name="Pangilinan J."/>
            <person name="Kapitonov V."/>
            <person name="Jurka J."/>
            <person name="Salamov A."/>
            <person name="Shapiro H."/>
            <person name="Schmutz J."/>
            <person name="Grimwood J."/>
            <person name="Lindquist E."/>
            <person name="Lucas S."/>
            <person name="Grigoriev I.V."/>
            <person name="Schmitt R."/>
            <person name="Kirk D."/>
            <person name="Rokhsar D.S."/>
        </authorList>
    </citation>
    <scope>NUCLEOTIDE SEQUENCE [LARGE SCALE GENOMIC DNA]</scope>
    <source>
        <strain evidence="8">f. Nagariensis / Eve</strain>
    </source>
</reference>
<dbReference type="OrthoDB" id="10591168at2759"/>
<feature type="transmembrane region" description="Helical" evidence="6">
    <location>
        <begin position="307"/>
        <end position="329"/>
    </location>
</feature>
<dbReference type="Pfam" id="PF01027">
    <property type="entry name" value="Bax1-I"/>
    <property type="match status" value="1"/>
</dbReference>
<dbReference type="InParanoid" id="D8UFP1"/>
<evidence type="ECO:0000256" key="4">
    <source>
        <dbReference type="ARBA" id="ARBA00023136"/>
    </source>
</evidence>